<sequence length="127" mass="13491">MALRLIFWTALLSLALGYHWRYGKPAPSQPVPQIEVQAAKPFVFNNGSRRDDEPAPPASPAAQPKRVAKTAEPAPGTLRKCAMGKEVSYTSMNCPSGFTNTQITGGTINVVDGPAPALREQANDAGS</sequence>
<protein>
    <submittedName>
        <fullName evidence="2">Uncharacterized protein</fullName>
    </submittedName>
</protein>
<gene>
    <name evidence="2" type="ORF">HNP55_004155</name>
</gene>
<reference evidence="2 3" key="1">
    <citation type="submission" date="2020-08" db="EMBL/GenBank/DDBJ databases">
        <title>Functional genomics of gut bacteria from endangered species of beetles.</title>
        <authorList>
            <person name="Carlos-Shanley C."/>
        </authorList>
    </citation>
    <scope>NUCLEOTIDE SEQUENCE [LARGE SCALE GENOMIC DNA]</scope>
    <source>
        <strain evidence="2 3">S00239</strain>
    </source>
</reference>
<accession>A0A840LG54</accession>
<comment type="caution">
    <text evidence="2">The sequence shown here is derived from an EMBL/GenBank/DDBJ whole genome shotgun (WGS) entry which is preliminary data.</text>
</comment>
<dbReference type="AlphaFoldDB" id="A0A840LG54"/>
<feature type="region of interest" description="Disordered" evidence="1">
    <location>
        <begin position="42"/>
        <end position="79"/>
    </location>
</feature>
<dbReference type="Proteomes" id="UP000562027">
    <property type="component" value="Unassembled WGS sequence"/>
</dbReference>
<keyword evidence="3" id="KW-1185">Reference proteome</keyword>
<dbReference type="EMBL" id="JACHLP010000010">
    <property type="protein sequence ID" value="MBB4845603.1"/>
    <property type="molecule type" value="Genomic_DNA"/>
</dbReference>
<organism evidence="2 3">
    <name type="scientific">Roseateles oligotrophus</name>
    <dbReference type="NCBI Taxonomy" id="1769250"/>
    <lineage>
        <taxon>Bacteria</taxon>
        <taxon>Pseudomonadati</taxon>
        <taxon>Pseudomonadota</taxon>
        <taxon>Betaproteobacteria</taxon>
        <taxon>Burkholderiales</taxon>
        <taxon>Sphaerotilaceae</taxon>
        <taxon>Roseateles</taxon>
    </lineage>
</organism>
<name>A0A840LG54_9BURK</name>
<evidence type="ECO:0000313" key="3">
    <source>
        <dbReference type="Proteomes" id="UP000562027"/>
    </source>
</evidence>
<dbReference type="RefSeq" id="WP_184303741.1">
    <property type="nucleotide sequence ID" value="NZ_JACHLP010000010.1"/>
</dbReference>
<evidence type="ECO:0000256" key="1">
    <source>
        <dbReference type="SAM" id="MobiDB-lite"/>
    </source>
</evidence>
<proteinExistence type="predicted"/>
<evidence type="ECO:0000313" key="2">
    <source>
        <dbReference type="EMBL" id="MBB4845603.1"/>
    </source>
</evidence>